<evidence type="ECO:0000313" key="2">
    <source>
        <dbReference type="Proteomes" id="UP001279410"/>
    </source>
</evidence>
<dbReference type="AlphaFoldDB" id="A0AAD3NF44"/>
<name>A0AAD3NF44_LATJO</name>
<gene>
    <name evidence="1" type="ORF">AKAME5_002185300</name>
</gene>
<reference evidence="1" key="1">
    <citation type="submission" date="2022-08" db="EMBL/GenBank/DDBJ databases">
        <title>Genome sequencing of akame (Lates japonicus).</title>
        <authorList>
            <person name="Hashiguchi Y."/>
            <person name="Takahashi H."/>
        </authorList>
    </citation>
    <scope>NUCLEOTIDE SEQUENCE</scope>
    <source>
        <strain evidence="1">Kochi</strain>
    </source>
</reference>
<protein>
    <submittedName>
        <fullName evidence="1">Peroxisome proliferator-activated receptor gamma coactivator 1-beta-like isoform X2</fullName>
    </submittedName>
</protein>
<dbReference type="Proteomes" id="UP001279410">
    <property type="component" value="Unassembled WGS sequence"/>
</dbReference>
<sequence>MADCAPLLDEELSSFVFNYLTENSGSQVRYRPLRTHGTLGFADRGASLRVAGRSARYARLMRAFRPACQQHLPGSARPGVSEMSSVAGDEESGRIKANKGVCAGAGSRAQPVCCCSGRIIWYAEGRFGNF</sequence>
<organism evidence="1 2">
    <name type="scientific">Lates japonicus</name>
    <name type="common">Japanese lates</name>
    <dbReference type="NCBI Taxonomy" id="270547"/>
    <lineage>
        <taxon>Eukaryota</taxon>
        <taxon>Metazoa</taxon>
        <taxon>Chordata</taxon>
        <taxon>Craniata</taxon>
        <taxon>Vertebrata</taxon>
        <taxon>Euteleostomi</taxon>
        <taxon>Actinopterygii</taxon>
        <taxon>Neopterygii</taxon>
        <taxon>Teleostei</taxon>
        <taxon>Neoteleostei</taxon>
        <taxon>Acanthomorphata</taxon>
        <taxon>Carangaria</taxon>
        <taxon>Carangaria incertae sedis</taxon>
        <taxon>Centropomidae</taxon>
        <taxon>Lates</taxon>
    </lineage>
</organism>
<proteinExistence type="predicted"/>
<keyword evidence="2" id="KW-1185">Reference proteome</keyword>
<dbReference type="EMBL" id="BRZM01000373">
    <property type="protein sequence ID" value="GLD70535.1"/>
    <property type="molecule type" value="Genomic_DNA"/>
</dbReference>
<keyword evidence="1" id="KW-0675">Receptor</keyword>
<accession>A0AAD3NF44</accession>
<evidence type="ECO:0000313" key="1">
    <source>
        <dbReference type="EMBL" id="GLD70535.1"/>
    </source>
</evidence>
<comment type="caution">
    <text evidence="1">The sequence shown here is derived from an EMBL/GenBank/DDBJ whole genome shotgun (WGS) entry which is preliminary data.</text>
</comment>